<comment type="similarity">
    <text evidence="1 6">Belongs to the zinc-containing alcohol dehydrogenase family.</text>
</comment>
<evidence type="ECO:0000259" key="7">
    <source>
        <dbReference type="SMART" id="SM00829"/>
    </source>
</evidence>
<evidence type="ECO:0000256" key="3">
    <source>
        <dbReference type="ARBA" id="ARBA00022833"/>
    </source>
</evidence>
<gene>
    <name evidence="8" type="ORF">GCM10009851_34760</name>
</gene>
<keyword evidence="9" id="KW-1185">Reference proteome</keyword>
<name>A0ABN3E1A2_9MICO</name>
<dbReference type="SUPFAM" id="SSF51735">
    <property type="entry name" value="NAD(P)-binding Rossmann-fold domains"/>
    <property type="match status" value="1"/>
</dbReference>
<dbReference type="Pfam" id="PF00107">
    <property type="entry name" value="ADH_zinc_N"/>
    <property type="match status" value="1"/>
</dbReference>
<dbReference type="InterPro" id="IPR013149">
    <property type="entry name" value="ADH-like_C"/>
</dbReference>
<dbReference type="SUPFAM" id="SSF50129">
    <property type="entry name" value="GroES-like"/>
    <property type="match status" value="1"/>
</dbReference>
<accession>A0ABN3E1A2</accession>
<proteinExistence type="inferred from homology"/>
<comment type="caution">
    <text evidence="8">The sequence shown here is derived from an EMBL/GenBank/DDBJ whole genome shotgun (WGS) entry which is preliminary data.</text>
</comment>
<evidence type="ECO:0000313" key="8">
    <source>
        <dbReference type="EMBL" id="GAA2246352.1"/>
    </source>
</evidence>
<dbReference type="Pfam" id="PF08240">
    <property type="entry name" value="ADH_N"/>
    <property type="match status" value="1"/>
</dbReference>
<organism evidence="8 9">
    <name type="scientific">Herbiconiux moechotypicola</name>
    <dbReference type="NCBI Taxonomy" id="637393"/>
    <lineage>
        <taxon>Bacteria</taxon>
        <taxon>Bacillati</taxon>
        <taxon>Actinomycetota</taxon>
        <taxon>Actinomycetes</taxon>
        <taxon>Micrococcales</taxon>
        <taxon>Microbacteriaceae</taxon>
        <taxon>Herbiconiux</taxon>
    </lineage>
</organism>
<feature type="domain" description="Enoyl reductase (ER)" evidence="7">
    <location>
        <begin position="13"/>
        <end position="364"/>
    </location>
</feature>
<evidence type="ECO:0000256" key="2">
    <source>
        <dbReference type="ARBA" id="ARBA00022723"/>
    </source>
</evidence>
<reference evidence="8 9" key="1">
    <citation type="journal article" date="2019" name="Int. J. Syst. Evol. Microbiol.">
        <title>The Global Catalogue of Microorganisms (GCM) 10K type strain sequencing project: providing services to taxonomists for standard genome sequencing and annotation.</title>
        <authorList>
            <consortium name="The Broad Institute Genomics Platform"/>
            <consortium name="The Broad Institute Genome Sequencing Center for Infectious Disease"/>
            <person name="Wu L."/>
            <person name="Ma J."/>
        </authorList>
    </citation>
    <scope>NUCLEOTIDE SEQUENCE [LARGE SCALE GENOMIC DNA]</scope>
    <source>
        <strain evidence="8 9">JCM 16117</strain>
    </source>
</reference>
<protein>
    <submittedName>
        <fullName evidence="8">Zn-dependent alcohol dehydrogenase</fullName>
    </submittedName>
</protein>
<keyword evidence="5" id="KW-0520">NAD</keyword>
<evidence type="ECO:0000256" key="5">
    <source>
        <dbReference type="ARBA" id="ARBA00023027"/>
    </source>
</evidence>
<evidence type="ECO:0000256" key="6">
    <source>
        <dbReference type="RuleBase" id="RU361277"/>
    </source>
</evidence>
<dbReference type="Gene3D" id="3.40.50.720">
    <property type="entry name" value="NAD(P)-binding Rossmann-like Domain"/>
    <property type="match status" value="1"/>
</dbReference>
<keyword evidence="2 6" id="KW-0479">Metal-binding</keyword>
<keyword evidence="4" id="KW-0560">Oxidoreductase</keyword>
<dbReference type="RefSeq" id="WP_259480806.1">
    <property type="nucleotide sequence ID" value="NZ_BAAAQY010000012.1"/>
</dbReference>
<dbReference type="Gene3D" id="3.90.180.10">
    <property type="entry name" value="Medium-chain alcohol dehydrogenases, catalytic domain"/>
    <property type="match status" value="1"/>
</dbReference>
<dbReference type="InterPro" id="IPR036291">
    <property type="entry name" value="NAD(P)-bd_dom_sf"/>
</dbReference>
<evidence type="ECO:0000256" key="1">
    <source>
        <dbReference type="ARBA" id="ARBA00008072"/>
    </source>
</evidence>
<dbReference type="EMBL" id="BAAAQY010000012">
    <property type="protein sequence ID" value="GAA2246352.1"/>
    <property type="molecule type" value="Genomic_DNA"/>
</dbReference>
<dbReference type="SMART" id="SM00829">
    <property type="entry name" value="PKS_ER"/>
    <property type="match status" value="1"/>
</dbReference>
<dbReference type="InterPro" id="IPR011032">
    <property type="entry name" value="GroES-like_sf"/>
</dbReference>
<dbReference type="PANTHER" id="PTHR43880">
    <property type="entry name" value="ALCOHOL DEHYDROGENASE"/>
    <property type="match status" value="1"/>
</dbReference>
<dbReference type="PANTHER" id="PTHR43880:SF12">
    <property type="entry name" value="ALCOHOL DEHYDROGENASE CLASS-3"/>
    <property type="match status" value="1"/>
</dbReference>
<dbReference type="InterPro" id="IPR002328">
    <property type="entry name" value="ADH_Zn_CS"/>
</dbReference>
<comment type="cofactor">
    <cofactor evidence="6">
        <name>Zn(2+)</name>
        <dbReference type="ChEBI" id="CHEBI:29105"/>
    </cofactor>
</comment>
<dbReference type="InterPro" id="IPR013154">
    <property type="entry name" value="ADH-like_N"/>
</dbReference>
<dbReference type="PROSITE" id="PS00059">
    <property type="entry name" value="ADH_ZINC"/>
    <property type="match status" value="1"/>
</dbReference>
<dbReference type="Proteomes" id="UP001500929">
    <property type="component" value="Unassembled WGS sequence"/>
</dbReference>
<keyword evidence="3 6" id="KW-0862">Zinc</keyword>
<evidence type="ECO:0000256" key="4">
    <source>
        <dbReference type="ARBA" id="ARBA00023002"/>
    </source>
</evidence>
<dbReference type="InterPro" id="IPR020843">
    <property type="entry name" value="ER"/>
</dbReference>
<sequence>MTEFTAVVYDGPGTEPRFDTVSLREPVGEEVVLRMTAAGICHSDLHVVNGDWPYDHRLALGHEGTGVVTALGPDATGLEVGDHVLLSWFATCGRCPACLEGTTWLCSRSTTVGNAAPDGGTPLSSPDGVEVRPYLGVGTFSEYVLTGRRSVVKIPESFPADVAALIGCSILTGFGAVVNTAQVKIGDTAVVVGCGGVGQAILLGLGLVRASTVIAVDINDAQLEGALALGATHALRGDDPELAAKIVEITGGGADFAFDAIGQPAVSASLPLFVKQGGASVLVGLPRRDATAAIPTWPVVAANQRILGCHYGSSNIQHDFPLIAELYLSGQLELDRLVGRHVPYSETITALFDLPHATGGRTVVDFAA</sequence>
<evidence type="ECO:0000313" key="9">
    <source>
        <dbReference type="Proteomes" id="UP001500929"/>
    </source>
</evidence>